<dbReference type="GO" id="GO:0006508">
    <property type="term" value="P:proteolysis"/>
    <property type="evidence" value="ECO:0007669"/>
    <property type="project" value="InterPro"/>
</dbReference>
<keyword evidence="2" id="KW-0732">Signal</keyword>
<dbReference type="PANTHER" id="PTHR24260">
    <property type="match status" value="1"/>
</dbReference>
<feature type="compositionally biased region" description="Basic residues" evidence="1">
    <location>
        <begin position="191"/>
        <end position="200"/>
    </location>
</feature>
<feature type="region of interest" description="Disordered" evidence="1">
    <location>
        <begin position="191"/>
        <end position="251"/>
    </location>
</feature>
<name>A0A226EKA2_FOLCA</name>
<dbReference type="InterPro" id="IPR051333">
    <property type="entry name" value="CLIP_Serine_Protease"/>
</dbReference>
<evidence type="ECO:0000259" key="3">
    <source>
        <dbReference type="PROSITE" id="PS50240"/>
    </source>
</evidence>
<evidence type="ECO:0000256" key="1">
    <source>
        <dbReference type="SAM" id="MobiDB-lite"/>
    </source>
</evidence>
<organism evidence="4 5">
    <name type="scientific">Folsomia candida</name>
    <name type="common">Springtail</name>
    <dbReference type="NCBI Taxonomy" id="158441"/>
    <lineage>
        <taxon>Eukaryota</taxon>
        <taxon>Metazoa</taxon>
        <taxon>Ecdysozoa</taxon>
        <taxon>Arthropoda</taxon>
        <taxon>Hexapoda</taxon>
        <taxon>Collembola</taxon>
        <taxon>Entomobryomorpha</taxon>
        <taxon>Isotomoidea</taxon>
        <taxon>Isotomidae</taxon>
        <taxon>Proisotominae</taxon>
        <taxon>Folsomia</taxon>
    </lineage>
</organism>
<feature type="compositionally biased region" description="Low complexity" evidence="1">
    <location>
        <begin position="112"/>
        <end position="122"/>
    </location>
</feature>
<feature type="compositionally biased region" description="Pro residues" evidence="1">
    <location>
        <begin position="225"/>
        <end position="249"/>
    </location>
</feature>
<feature type="signal peptide" evidence="2">
    <location>
        <begin position="1"/>
        <end position="19"/>
    </location>
</feature>
<dbReference type="AlphaFoldDB" id="A0A226EKA2"/>
<comment type="caution">
    <text evidence="4">The sequence shown here is derived from an EMBL/GenBank/DDBJ whole genome shotgun (WGS) entry which is preliminary data.</text>
</comment>
<gene>
    <name evidence="4" type="ORF">Fcan01_06798</name>
</gene>
<dbReference type="Pfam" id="PF00089">
    <property type="entry name" value="Trypsin"/>
    <property type="match status" value="1"/>
</dbReference>
<accession>A0A226EKA2</accession>
<dbReference type="EMBL" id="LNIX01000003">
    <property type="protein sequence ID" value="OXA57006.1"/>
    <property type="molecule type" value="Genomic_DNA"/>
</dbReference>
<protein>
    <submittedName>
        <fullName evidence="4">Ovochymase-2</fullName>
    </submittedName>
</protein>
<feature type="region of interest" description="Disordered" evidence="1">
    <location>
        <begin position="102"/>
        <end position="141"/>
    </location>
</feature>
<dbReference type="OrthoDB" id="10059102at2759"/>
<reference evidence="4 5" key="1">
    <citation type="submission" date="2015-12" db="EMBL/GenBank/DDBJ databases">
        <title>The genome of Folsomia candida.</title>
        <authorList>
            <person name="Faddeeva A."/>
            <person name="Derks M.F."/>
            <person name="Anvar Y."/>
            <person name="Smit S."/>
            <person name="Van Straalen N."/>
            <person name="Roelofs D."/>
        </authorList>
    </citation>
    <scope>NUCLEOTIDE SEQUENCE [LARGE SCALE GENOMIC DNA]</scope>
    <source>
        <strain evidence="4 5">VU population</strain>
        <tissue evidence="4">Whole body</tissue>
    </source>
</reference>
<feature type="domain" description="Peptidase S1" evidence="3">
    <location>
        <begin position="261"/>
        <end position="500"/>
    </location>
</feature>
<dbReference type="Proteomes" id="UP000198287">
    <property type="component" value="Unassembled WGS sequence"/>
</dbReference>
<dbReference type="SUPFAM" id="SSF50494">
    <property type="entry name" value="Trypsin-like serine proteases"/>
    <property type="match status" value="1"/>
</dbReference>
<dbReference type="GO" id="GO:0004252">
    <property type="term" value="F:serine-type endopeptidase activity"/>
    <property type="evidence" value="ECO:0007669"/>
    <property type="project" value="InterPro"/>
</dbReference>
<evidence type="ECO:0000256" key="2">
    <source>
        <dbReference type="SAM" id="SignalP"/>
    </source>
</evidence>
<proteinExistence type="predicted"/>
<dbReference type="InterPro" id="IPR043504">
    <property type="entry name" value="Peptidase_S1_PA_chymotrypsin"/>
</dbReference>
<feature type="compositionally biased region" description="Basic residues" evidence="1">
    <location>
        <begin position="123"/>
        <end position="138"/>
    </location>
</feature>
<dbReference type="PROSITE" id="PS50240">
    <property type="entry name" value="TRYPSIN_DOM"/>
    <property type="match status" value="1"/>
</dbReference>
<dbReference type="PANTHER" id="PTHR24260:SF136">
    <property type="entry name" value="GH08193P-RELATED"/>
    <property type="match status" value="1"/>
</dbReference>
<sequence length="508" mass="57200">MLLQKLGIISALFIITTSSQKVQNSSGNCFPLNSKRFTSCPPGYVVQPLAKPPLPKNVIERRLFIRKLRNPLIKQSVFCCRIRAREEESDDSEKLLTSTQIQFPNNIRKPTRQNQQQQQQGQGRRRRRRRRRRRKPKTKIGAIINKLGDTVDDFLNTSISYRQYDGWTWTFRPFKILPFSGEEEVFEKYRTRRGRGRRGRNNFTSPRPPPLQNEIDAEDIKDLSPIPPLPIPSPVPRSPSPTPVPPPQKTPIKLVKADETISSPSPLLPSSTTISRYVVSLRRNGVHFCSGVVVDSKHVLTASNCFVSPVPGNAYETVVNVDPDGVTVKAEGIFDEFVVEHICVHNTVPNPTKELNEIAVINLARAVVFTGNFFPARLVWEGKGVDFGRPDNRATFFSHSDNIESAVIKPVAPRVCQRRHRFMLRKEESCLQIGGRHGTLCSKSDFLGGALECPSGLISDKPHVCGIITETSCPPKGTEYRNNPVSKISPVPKWIYPILTSNSYRSCF</sequence>
<dbReference type="InterPro" id="IPR001254">
    <property type="entry name" value="Trypsin_dom"/>
</dbReference>
<dbReference type="SMART" id="SM00020">
    <property type="entry name" value="Tryp_SPc"/>
    <property type="match status" value="1"/>
</dbReference>
<keyword evidence="5" id="KW-1185">Reference proteome</keyword>
<dbReference type="Gene3D" id="2.40.10.10">
    <property type="entry name" value="Trypsin-like serine proteases"/>
    <property type="match status" value="1"/>
</dbReference>
<evidence type="ECO:0000313" key="5">
    <source>
        <dbReference type="Proteomes" id="UP000198287"/>
    </source>
</evidence>
<feature type="chain" id="PRO_5012963114" evidence="2">
    <location>
        <begin position="20"/>
        <end position="508"/>
    </location>
</feature>
<dbReference type="InterPro" id="IPR009003">
    <property type="entry name" value="Peptidase_S1_PA"/>
</dbReference>
<evidence type="ECO:0000313" key="4">
    <source>
        <dbReference type="EMBL" id="OXA57006.1"/>
    </source>
</evidence>